<proteinExistence type="predicted"/>
<evidence type="ECO:0000313" key="3">
    <source>
        <dbReference type="Proteomes" id="UP000199045"/>
    </source>
</evidence>
<dbReference type="AlphaFoldDB" id="A0A1G7UL57"/>
<keyword evidence="1" id="KW-0732">Signal</keyword>
<name>A0A1G7UL57_CHIFI</name>
<gene>
    <name evidence="2" type="ORF">SAMN04488121_104420</name>
</gene>
<dbReference type="Proteomes" id="UP000199045">
    <property type="component" value="Unassembled WGS sequence"/>
</dbReference>
<feature type="chain" id="PRO_5011609064" description="Alpha/beta hydrolase" evidence="1">
    <location>
        <begin position="19"/>
        <end position="346"/>
    </location>
</feature>
<sequence length="346" mass="40449">MRRFLILLCITVSLSAHAQLSYYNSDAYWANFCLQANFTRPALTDTCLVFVSNRHLHKDSLRFVDEFVDTAGLKYFVLQKQAGKWNVFQVPTLTDAMRLLPEKRDIVVYAEGMGKIFTSNVERALLMRSQYNVNVVMFDYASINTTYRPSRNFRFARTNARLSAPHYFRLLRQIQQARREREDWVEHIKVSTFCHSMGNIIFMEMMKHQPYDSLNNEPFIDNVVLNAACVPAKGHKDWVERIHFANKIYVNYNRSDWQLKGAHLLTFARQLGEKPKRRKAVNANYVNFHGQGGRQHSYFLNFPWNDYRMTPEMKDYFAELFGGNPAVLEEEKTLAKKQPGAQESVN</sequence>
<dbReference type="Pfam" id="PF05990">
    <property type="entry name" value="DUF900"/>
    <property type="match status" value="1"/>
</dbReference>
<evidence type="ECO:0008006" key="4">
    <source>
        <dbReference type="Google" id="ProtNLM"/>
    </source>
</evidence>
<dbReference type="EMBL" id="FNBN01000004">
    <property type="protein sequence ID" value="SDG48227.1"/>
    <property type="molecule type" value="Genomic_DNA"/>
</dbReference>
<accession>A0A1G7UL57</accession>
<evidence type="ECO:0000256" key="1">
    <source>
        <dbReference type="SAM" id="SignalP"/>
    </source>
</evidence>
<protein>
    <recommendedName>
        <fullName evidence="4">Alpha/beta hydrolase</fullName>
    </recommendedName>
</protein>
<reference evidence="2 3" key="1">
    <citation type="submission" date="2016-10" db="EMBL/GenBank/DDBJ databases">
        <authorList>
            <person name="de Groot N.N."/>
        </authorList>
    </citation>
    <scope>NUCLEOTIDE SEQUENCE [LARGE SCALE GENOMIC DNA]</scope>
    <source>
        <strain evidence="2 3">DSM 527</strain>
    </source>
</reference>
<dbReference type="RefSeq" id="WP_089834580.1">
    <property type="nucleotide sequence ID" value="NZ_FNBN01000004.1"/>
</dbReference>
<feature type="signal peptide" evidence="1">
    <location>
        <begin position="1"/>
        <end position="18"/>
    </location>
</feature>
<evidence type="ECO:0000313" key="2">
    <source>
        <dbReference type="EMBL" id="SDG48227.1"/>
    </source>
</evidence>
<dbReference type="InterPro" id="IPR010297">
    <property type="entry name" value="DUF900_hydrolase"/>
</dbReference>
<organism evidence="2 3">
    <name type="scientific">Chitinophaga filiformis</name>
    <name type="common">Myxococcus filiformis</name>
    <name type="synonym">Flexibacter filiformis</name>
    <dbReference type="NCBI Taxonomy" id="104663"/>
    <lineage>
        <taxon>Bacteria</taxon>
        <taxon>Pseudomonadati</taxon>
        <taxon>Bacteroidota</taxon>
        <taxon>Chitinophagia</taxon>
        <taxon>Chitinophagales</taxon>
        <taxon>Chitinophagaceae</taxon>
        <taxon>Chitinophaga</taxon>
    </lineage>
</organism>
<dbReference type="OrthoDB" id="627035at2"/>